<accession>A0A1W6STG1</accession>
<evidence type="ECO:0000313" key="1">
    <source>
        <dbReference type="EMBL" id="ARO89092.1"/>
    </source>
</evidence>
<dbReference type="AlphaFoldDB" id="A0A1W6STG1"/>
<keyword evidence="2" id="KW-1185">Reference proteome</keyword>
<reference evidence="1 2" key="1">
    <citation type="journal article" date="2015" name="Int. J. Syst. Evol. Microbiol.">
        <title>Nitrosospira lacus sp. nov., a psychrotolerant, ammonia-oxidizing bacterium from sandy lake sediment.</title>
        <authorList>
            <person name="Urakawa H."/>
            <person name="Garcia J.C."/>
            <person name="Nielsen J.L."/>
            <person name="Le V.Q."/>
            <person name="Kozlowski J.A."/>
            <person name="Stein L.Y."/>
            <person name="Lim C.K."/>
            <person name="Pommerening-Roser A."/>
            <person name="Martens-Habbena W."/>
            <person name="Stahl D.A."/>
            <person name="Klotz M.G."/>
        </authorList>
    </citation>
    <scope>NUCLEOTIDE SEQUENCE [LARGE SCALE GENOMIC DNA]</scope>
    <source>
        <strain evidence="1 2">APG3</strain>
    </source>
</reference>
<proteinExistence type="predicted"/>
<protein>
    <recommendedName>
        <fullName evidence="3">Transcriptional regulator</fullName>
    </recommendedName>
</protein>
<dbReference type="Proteomes" id="UP000012179">
    <property type="component" value="Chromosome"/>
</dbReference>
<evidence type="ECO:0000313" key="2">
    <source>
        <dbReference type="Proteomes" id="UP000012179"/>
    </source>
</evidence>
<gene>
    <name evidence="1" type="ORF">EBAPG3_009390</name>
</gene>
<dbReference type="KEGG" id="nlc:EBAPG3_009390"/>
<evidence type="ECO:0008006" key="3">
    <source>
        <dbReference type="Google" id="ProtNLM"/>
    </source>
</evidence>
<sequence>MDTPIAQPKPQELRDLLKRHSLARHEAATLLYVSTSAWHKWTSTGVEHRQIPTAIYELLLLKLGEHPTKKLVDK</sequence>
<dbReference type="EMBL" id="CP021106">
    <property type="protein sequence ID" value="ARO89092.1"/>
    <property type="molecule type" value="Genomic_DNA"/>
</dbReference>
<organism evidence="1 2">
    <name type="scientific">Nitrosospira lacus</name>
    <dbReference type="NCBI Taxonomy" id="1288494"/>
    <lineage>
        <taxon>Bacteria</taxon>
        <taxon>Pseudomonadati</taxon>
        <taxon>Pseudomonadota</taxon>
        <taxon>Betaproteobacteria</taxon>
        <taxon>Nitrosomonadales</taxon>
        <taxon>Nitrosomonadaceae</taxon>
        <taxon>Nitrosospira</taxon>
    </lineage>
</organism>
<name>A0A1W6STG1_9PROT</name>